<evidence type="ECO:0000313" key="2">
    <source>
        <dbReference type="EMBL" id="EZA57643.1"/>
    </source>
</evidence>
<evidence type="ECO:0000313" key="3">
    <source>
        <dbReference type="Proteomes" id="UP000053097"/>
    </source>
</evidence>
<gene>
    <name evidence="2" type="ORF">X777_00743</name>
</gene>
<feature type="compositionally biased region" description="Basic residues" evidence="1">
    <location>
        <begin position="1"/>
        <end position="11"/>
    </location>
</feature>
<protein>
    <submittedName>
        <fullName evidence="2">Uncharacterized protein</fullName>
    </submittedName>
</protein>
<proteinExistence type="predicted"/>
<accession>A0A026WNY0</accession>
<dbReference type="Proteomes" id="UP000053097">
    <property type="component" value="Unassembled WGS sequence"/>
</dbReference>
<organism evidence="2 3">
    <name type="scientific">Ooceraea biroi</name>
    <name type="common">Clonal raider ant</name>
    <name type="synonym">Cerapachys biroi</name>
    <dbReference type="NCBI Taxonomy" id="2015173"/>
    <lineage>
        <taxon>Eukaryota</taxon>
        <taxon>Metazoa</taxon>
        <taxon>Ecdysozoa</taxon>
        <taxon>Arthropoda</taxon>
        <taxon>Hexapoda</taxon>
        <taxon>Insecta</taxon>
        <taxon>Pterygota</taxon>
        <taxon>Neoptera</taxon>
        <taxon>Endopterygota</taxon>
        <taxon>Hymenoptera</taxon>
        <taxon>Apocrita</taxon>
        <taxon>Aculeata</taxon>
        <taxon>Formicoidea</taxon>
        <taxon>Formicidae</taxon>
        <taxon>Dorylinae</taxon>
        <taxon>Ooceraea</taxon>
    </lineage>
</organism>
<keyword evidence="3" id="KW-1185">Reference proteome</keyword>
<reference evidence="2 3" key="1">
    <citation type="journal article" date="2014" name="Curr. Biol.">
        <title>The genome of the clonal raider ant Cerapachys biroi.</title>
        <authorList>
            <person name="Oxley P.R."/>
            <person name="Ji L."/>
            <person name="Fetter-Pruneda I."/>
            <person name="McKenzie S.K."/>
            <person name="Li C."/>
            <person name="Hu H."/>
            <person name="Zhang G."/>
            <person name="Kronauer D.J."/>
        </authorList>
    </citation>
    <scope>NUCLEOTIDE SEQUENCE [LARGE SCALE GENOMIC DNA]</scope>
</reference>
<feature type="region of interest" description="Disordered" evidence="1">
    <location>
        <begin position="1"/>
        <end position="32"/>
    </location>
</feature>
<evidence type="ECO:0000256" key="1">
    <source>
        <dbReference type="SAM" id="MobiDB-lite"/>
    </source>
</evidence>
<dbReference type="AlphaFoldDB" id="A0A026WNY0"/>
<sequence length="65" mass="7799">MVMATKKKRNKNLLGQKGERWREKERENRHGRKIEAEHRQLRNHCTREEWFAVQGLEGNCLAVVN</sequence>
<feature type="compositionally biased region" description="Basic and acidic residues" evidence="1">
    <location>
        <begin position="17"/>
        <end position="32"/>
    </location>
</feature>
<name>A0A026WNY0_OOCBI</name>
<dbReference type="EMBL" id="KK107139">
    <property type="protein sequence ID" value="EZA57643.1"/>
    <property type="molecule type" value="Genomic_DNA"/>
</dbReference>